<name>A0ABW4LHY9_9MICO</name>
<evidence type="ECO:0000313" key="2">
    <source>
        <dbReference type="Proteomes" id="UP001597347"/>
    </source>
</evidence>
<accession>A0ABW4LHY9</accession>
<dbReference type="RefSeq" id="WP_377936050.1">
    <property type="nucleotide sequence ID" value="NZ_JBHUEA010000025.1"/>
</dbReference>
<protein>
    <submittedName>
        <fullName evidence="1">Uncharacterized protein</fullName>
    </submittedName>
</protein>
<dbReference type="Proteomes" id="UP001597347">
    <property type="component" value="Unassembled WGS sequence"/>
</dbReference>
<organism evidence="1 2">
    <name type="scientific">Amnibacterium endophyticum</name>
    <dbReference type="NCBI Taxonomy" id="2109337"/>
    <lineage>
        <taxon>Bacteria</taxon>
        <taxon>Bacillati</taxon>
        <taxon>Actinomycetota</taxon>
        <taxon>Actinomycetes</taxon>
        <taxon>Micrococcales</taxon>
        <taxon>Microbacteriaceae</taxon>
        <taxon>Amnibacterium</taxon>
    </lineage>
</organism>
<evidence type="ECO:0000313" key="1">
    <source>
        <dbReference type="EMBL" id="MFD1722707.1"/>
    </source>
</evidence>
<dbReference type="EMBL" id="JBHUEA010000025">
    <property type="protein sequence ID" value="MFD1722707.1"/>
    <property type="molecule type" value="Genomic_DNA"/>
</dbReference>
<gene>
    <name evidence="1" type="ORF">ACFSBI_14215</name>
</gene>
<sequence length="64" mass="7196">MHLFPAPARTAPAEWRRLGRFLWSGRRDGRPVGTIEHGRRFVVLGLEGDLLGRFRTLAEAQAAV</sequence>
<proteinExistence type="predicted"/>
<reference evidence="2" key="1">
    <citation type="journal article" date="2019" name="Int. J. Syst. Evol. Microbiol.">
        <title>The Global Catalogue of Microorganisms (GCM) 10K type strain sequencing project: providing services to taxonomists for standard genome sequencing and annotation.</title>
        <authorList>
            <consortium name="The Broad Institute Genomics Platform"/>
            <consortium name="The Broad Institute Genome Sequencing Center for Infectious Disease"/>
            <person name="Wu L."/>
            <person name="Ma J."/>
        </authorList>
    </citation>
    <scope>NUCLEOTIDE SEQUENCE [LARGE SCALE GENOMIC DNA]</scope>
    <source>
        <strain evidence="2">CGMCC 1.12471</strain>
    </source>
</reference>
<keyword evidence="2" id="KW-1185">Reference proteome</keyword>
<comment type="caution">
    <text evidence="1">The sequence shown here is derived from an EMBL/GenBank/DDBJ whole genome shotgun (WGS) entry which is preliminary data.</text>
</comment>